<dbReference type="AlphaFoldDB" id="A0A8J5THQ4"/>
<feature type="signal peptide" evidence="1">
    <location>
        <begin position="1"/>
        <end position="22"/>
    </location>
</feature>
<dbReference type="EMBL" id="JAHLQT010006356">
    <property type="protein sequence ID" value="KAG7174931.1"/>
    <property type="molecule type" value="Genomic_DNA"/>
</dbReference>
<reference evidence="2" key="1">
    <citation type="journal article" date="2021" name="Sci. Adv.">
        <title>The American lobster genome reveals insights on longevity, neural, and immune adaptations.</title>
        <authorList>
            <person name="Polinski J.M."/>
            <person name="Zimin A.V."/>
            <person name="Clark K.F."/>
            <person name="Kohn A.B."/>
            <person name="Sadowski N."/>
            <person name="Timp W."/>
            <person name="Ptitsyn A."/>
            <person name="Khanna P."/>
            <person name="Romanova D.Y."/>
            <person name="Williams P."/>
            <person name="Greenwood S.J."/>
            <person name="Moroz L.L."/>
            <person name="Walt D.R."/>
            <person name="Bodnar A.G."/>
        </authorList>
    </citation>
    <scope>NUCLEOTIDE SEQUENCE</scope>
    <source>
        <strain evidence="2">GMGI-L3</strain>
    </source>
</reference>
<gene>
    <name evidence="2" type="ORF">Hamer_G015128</name>
</gene>
<evidence type="ECO:0000313" key="3">
    <source>
        <dbReference type="Proteomes" id="UP000747542"/>
    </source>
</evidence>
<accession>A0A8J5THQ4</accession>
<dbReference type="Proteomes" id="UP000747542">
    <property type="component" value="Unassembled WGS sequence"/>
</dbReference>
<feature type="chain" id="PRO_5035293327" evidence="1">
    <location>
        <begin position="23"/>
        <end position="270"/>
    </location>
</feature>
<sequence>MGGLRVSVRAWLLWAVLSYVSGSEGVSTGYRRSQAGQERSPLRRLCEKVLQSGGTCDGDSHYSFYTAPDNTLTTLPDTTSSGGNTGATSTGITALSKVHTDITTETWTTNPMFTPTGVSTLSLKPEEEKMVNLDYLACSKFLTNNNFGVSSSVSRQINTARCGTNEVIVGFEAYDQVNFQSPNTNWDNALYLYSVCSQLVNYQVKSGECEIVQVSNVPWTGIKDVGDMKTDLWDYWFSCSPDYLAVQVNRETNGDLRQVVNIECCRVSPN</sequence>
<evidence type="ECO:0000313" key="2">
    <source>
        <dbReference type="EMBL" id="KAG7174931.1"/>
    </source>
</evidence>
<evidence type="ECO:0000256" key="1">
    <source>
        <dbReference type="SAM" id="SignalP"/>
    </source>
</evidence>
<proteinExistence type="predicted"/>
<comment type="caution">
    <text evidence="2">The sequence shown here is derived from an EMBL/GenBank/DDBJ whole genome shotgun (WGS) entry which is preliminary data.</text>
</comment>
<protein>
    <submittedName>
        <fullName evidence="2">Uncharacterized protein</fullName>
    </submittedName>
</protein>
<keyword evidence="1" id="KW-0732">Signal</keyword>
<organism evidence="2 3">
    <name type="scientific">Homarus americanus</name>
    <name type="common">American lobster</name>
    <dbReference type="NCBI Taxonomy" id="6706"/>
    <lineage>
        <taxon>Eukaryota</taxon>
        <taxon>Metazoa</taxon>
        <taxon>Ecdysozoa</taxon>
        <taxon>Arthropoda</taxon>
        <taxon>Crustacea</taxon>
        <taxon>Multicrustacea</taxon>
        <taxon>Malacostraca</taxon>
        <taxon>Eumalacostraca</taxon>
        <taxon>Eucarida</taxon>
        <taxon>Decapoda</taxon>
        <taxon>Pleocyemata</taxon>
        <taxon>Astacidea</taxon>
        <taxon>Nephropoidea</taxon>
        <taxon>Nephropidae</taxon>
        <taxon>Homarus</taxon>
    </lineage>
</organism>
<keyword evidence="3" id="KW-1185">Reference proteome</keyword>
<name>A0A8J5THQ4_HOMAM</name>